<dbReference type="Proteomes" id="UP000607653">
    <property type="component" value="Unassembled WGS sequence"/>
</dbReference>
<proteinExistence type="predicted"/>
<name>A0A822Y0T9_NELNU</name>
<evidence type="ECO:0000313" key="2">
    <source>
        <dbReference type="Proteomes" id="UP000607653"/>
    </source>
</evidence>
<accession>A0A822Y0T9</accession>
<dbReference type="AlphaFoldDB" id="A0A822Y0T9"/>
<dbReference type="EMBL" id="DUZY01000001">
    <property type="protein sequence ID" value="DAD24889.1"/>
    <property type="molecule type" value="Genomic_DNA"/>
</dbReference>
<gene>
    <name evidence="1" type="ORF">HUJ06_026353</name>
</gene>
<protein>
    <submittedName>
        <fullName evidence="1">Uncharacterized protein</fullName>
    </submittedName>
</protein>
<reference evidence="1 2" key="1">
    <citation type="journal article" date="2020" name="Mol. Biol. Evol.">
        <title>Distinct Expression and Methylation Patterns for Genes with Different Fates following a Single Whole-Genome Duplication in Flowering Plants.</title>
        <authorList>
            <person name="Shi T."/>
            <person name="Rahmani R.S."/>
            <person name="Gugger P.F."/>
            <person name="Wang M."/>
            <person name="Li H."/>
            <person name="Zhang Y."/>
            <person name="Li Z."/>
            <person name="Wang Q."/>
            <person name="Van de Peer Y."/>
            <person name="Marchal K."/>
            <person name="Chen J."/>
        </authorList>
    </citation>
    <scope>NUCLEOTIDE SEQUENCE [LARGE SCALE GENOMIC DNA]</scope>
    <source>
        <tissue evidence="1">Leaf</tissue>
    </source>
</reference>
<organism evidence="1 2">
    <name type="scientific">Nelumbo nucifera</name>
    <name type="common">Sacred lotus</name>
    <dbReference type="NCBI Taxonomy" id="4432"/>
    <lineage>
        <taxon>Eukaryota</taxon>
        <taxon>Viridiplantae</taxon>
        <taxon>Streptophyta</taxon>
        <taxon>Embryophyta</taxon>
        <taxon>Tracheophyta</taxon>
        <taxon>Spermatophyta</taxon>
        <taxon>Magnoliopsida</taxon>
        <taxon>Proteales</taxon>
        <taxon>Nelumbonaceae</taxon>
        <taxon>Nelumbo</taxon>
    </lineage>
</organism>
<sequence>MCIHDRLKLTYDNVDLMQIKPRFHTYRPHPPTFEGKWAWGSHGQDPEASDTCTIRIVGLEHLGMCLHDRLKLTHDNTNLMKIKSLFHTYRPRPTENGLGFTWSGPRGLRHMHYKDRWARASRYVPPHYAESNTRQY</sequence>
<evidence type="ECO:0000313" key="1">
    <source>
        <dbReference type="EMBL" id="DAD24889.1"/>
    </source>
</evidence>
<comment type="caution">
    <text evidence="1">The sequence shown here is derived from an EMBL/GenBank/DDBJ whole genome shotgun (WGS) entry which is preliminary data.</text>
</comment>
<keyword evidence="2" id="KW-1185">Reference proteome</keyword>